<sequence>MTPPLLKLAFVQGPRDGESLEYKPGSTIRIGRVVRGNEIAIKDAGISTKHLRIVSDSENWTIHDLGSSNGTILNSETLDPDTPVNLRNGDVIKLGEYTSIVVNFETVVQAEEEEQQKLPPRPRRNNRRLPVSDPGPVQEKPKRRGRPRKNETKEAVPVEKKAHGSKKNAEDVENLGLNAVKVEIEDTPKGVEISAVKRGTRSSRQIRNVKCEDDVIEEEKRRPSRATRSTKKEVGGDSFQELERVLNQARKSRANKKKVESVVEEMEARNEDAEEDKESEKDVGEGKGCSETSDKENESVEQVEVESRKSAIVGEEDLNCSVREDVETENFQEERDSKGEEGGVETSKMVEQVEIKSRNSAVVGEEDLSYSVREDGVTENLQEEKDSKGEEGRVETSDGKAEQGSSNEKNVEKVDLEKMTLGDWFEYMKVHLRKQIVDETEKMIEDMRSKSLRVRHHIEEQKQAKGKRRSS</sequence>
<dbReference type="eggNOG" id="ENOG502S16E">
    <property type="taxonomic scope" value="Eukaryota"/>
</dbReference>
<organism evidence="3 4">
    <name type="scientific">Brassica oleracea var. oleracea</name>
    <dbReference type="NCBI Taxonomy" id="109376"/>
    <lineage>
        <taxon>Eukaryota</taxon>
        <taxon>Viridiplantae</taxon>
        <taxon>Streptophyta</taxon>
        <taxon>Embryophyta</taxon>
        <taxon>Tracheophyta</taxon>
        <taxon>Spermatophyta</taxon>
        <taxon>Magnoliopsida</taxon>
        <taxon>eudicotyledons</taxon>
        <taxon>Gunneridae</taxon>
        <taxon>Pentapetalae</taxon>
        <taxon>rosids</taxon>
        <taxon>malvids</taxon>
        <taxon>Brassicales</taxon>
        <taxon>Brassicaceae</taxon>
        <taxon>Brassiceae</taxon>
        <taxon>Brassica</taxon>
    </lineage>
</organism>
<reference evidence="3 4" key="1">
    <citation type="journal article" date="2014" name="Genome Biol.">
        <title>Transcriptome and methylome profiling reveals relics of genome dominance in the mesopolyploid Brassica oleracea.</title>
        <authorList>
            <person name="Parkin I.A."/>
            <person name="Koh C."/>
            <person name="Tang H."/>
            <person name="Robinson S.J."/>
            <person name="Kagale S."/>
            <person name="Clarke W.E."/>
            <person name="Town C.D."/>
            <person name="Nixon J."/>
            <person name="Krishnakumar V."/>
            <person name="Bidwell S.L."/>
            <person name="Denoeud F."/>
            <person name="Belcram H."/>
            <person name="Links M.G."/>
            <person name="Just J."/>
            <person name="Clarke C."/>
            <person name="Bender T."/>
            <person name="Huebert T."/>
            <person name="Mason A.S."/>
            <person name="Pires J.C."/>
            <person name="Barker G."/>
            <person name="Moore J."/>
            <person name="Walley P.G."/>
            <person name="Manoli S."/>
            <person name="Batley J."/>
            <person name="Edwards D."/>
            <person name="Nelson M.N."/>
            <person name="Wang X."/>
            <person name="Paterson A.H."/>
            <person name="King G."/>
            <person name="Bancroft I."/>
            <person name="Chalhoub B."/>
            <person name="Sharpe A.G."/>
        </authorList>
    </citation>
    <scope>NUCLEOTIDE SEQUENCE</scope>
    <source>
        <strain evidence="3 4">cv. TO1000</strain>
    </source>
</reference>
<dbReference type="RefSeq" id="XP_013634428.1">
    <property type="nucleotide sequence ID" value="XM_013778974.1"/>
</dbReference>
<dbReference type="Proteomes" id="UP000032141">
    <property type="component" value="Chromosome C1"/>
</dbReference>
<feature type="region of interest" description="Disordered" evidence="1">
    <location>
        <begin position="212"/>
        <end position="412"/>
    </location>
</feature>
<dbReference type="PANTHER" id="PTHR23308">
    <property type="entry name" value="NUCLEAR INHIBITOR OF PROTEIN PHOSPHATASE-1"/>
    <property type="match status" value="1"/>
</dbReference>
<dbReference type="SMART" id="SM00240">
    <property type="entry name" value="FHA"/>
    <property type="match status" value="1"/>
</dbReference>
<dbReference type="KEGG" id="boe:106340075"/>
<accession>A0A0D3AG14</accession>
<dbReference type="InterPro" id="IPR000253">
    <property type="entry name" value="FHA_dom"/>
</dbReference>
<dbReference type="OMA" id="GMTDTEC"/>
<dbReference type="AlphaFoldDB" id="A0A0D3AG14"/>
<feature type="region of interest" description="Disordered" evidence="1">
    <location>
        <begin position="111"/>
        <end position="172"/>
    </location>
</feature>
<feature type="compositionally biased region" description="Basic and acidic residues" evidence="1">
    <location>
        <begin position="332"/>
        <end position="341"/>
    </location>
</feature>
<dbReference type="GeneID" id="106340075"/>
<dbReference type="EnsemblPlants" id="Bo1g157380.1">
    <property type="protein sequence ID" value="Bo1g157380.1"/>
    <property type="gene ID" value="Bo1g157380"/>
</dbReference>
<feature type="domain" description="FHA" evidence="2">
    <location>
        <begin position="28"/>
        <end position="78"/>
    </location>
</feature>
<keyword evidence="4" id="KW-1185">Reference proteome</keyword>
<dbReference type="Gramene" id="Bo1g157380.1">
    <property type="protein sequence ID" value="Bo1g157380.1"/>
    <property type="gene ID" value="Bo1g157380"/>
</dbReference>
<evidence type="ECO:0000259" key="2">
    <source>
        <dbReference type="PROSITE" id="PS50006"/>
    </source>
</evidence>
<dbReference type="HOGENOM" id="CLU_041860_0_0_1"/>
<feature type="compositionally biased region" description="Basic and acidic residues" evidence="1">
    <location>
        <begin position="372"/>
        <end position="401"/>
    </location>
</feature>
<dbReference type="Pfam" id="PF00498">
    <property type="entry name" value="FHA"/>
    <property type="match status" value="1"/>
</dbReference>
<feature type="region of interest" description="Disordered" evidence="1">
    <location>
        <begin position="448"/>
        <end position="471"/>
    </location>
</feature>
<feature type="compositionally biased region" description="Basic and acidic residues" evidence="1">
    <location>
        <begin position="257"/>
        <end position="271"/>
    </location>
</feature>
<dbReference type="Gene3D" id="2.60.200.20">
    <property type="match status" value="1"/>
</dbReference>
<reference evidence="3" key="2">
    <citation type="submission" date="2015-03" db="UniProtKB">
        <authorList>
            <consortium name="EnsemblPlants"/>
        </authorList>
    </citation>
    <scope>IDENTIFICATION</scope>
</reference>
<dbReference type="InterPro" id="IPR050923">
    <property type="entry name" value="Cell_Proc_Reg/RNA_Proc"/>
</dbReference>
<dbReference type="OrthoDB" id="687730at2759"/>
<evidence type="ECO:0000313" key="4">
    <source>
        <dbReference type="Proteomes" id="UP000032141"/>
    </source>
</evidence>
<proteinExistence type="predicted"/>
<evidence type="ECO:0000256" key="1">
    <source>
        <dbReference type="SAM" id="MobiDB-lite"/>
    </source>
</evidence>
<dbReference type="PROSITE" id="PS50006">
    <property type="entry name" value="FHA_DOMAIN"/>
    <property type="match status" value="1"/>
</dbReference>
<evidence type="ECO:0000313" key="3">
    <source>
        <dbReference type="EnsemblPlants" id="Bo1g157380.1"/>
    </source>
</evidence>
<feature type="compositionally biased region" description="Basic and acidic residues" evidence="1">
    <location>
        <begin position="148"/>
        <end position="170"/>
    </location>
</feature>
<dbReference type="InterPro" id="IPR008984">
    <property type="entry name" value="SMAD_FHA_dom_sf"/>
</dbReference>
<protein>
    <recommendedName>
        <fullName evidence="2">FHA domain-containing protein</fullName>
    </recommendedName>
</protein>
<dbReference type="SUPFAM" id="SSF49879">
    <property type="entry name" value="SMAD/FHA domain"/>
    <property type="match status" value="1"/>
</dbReference>
<feature type="compositionally biased region" description="Basic and acidic residues" evidence="1">
    <location>
        <begin position="212"/>
        <end position="221"/>
    </location>
</feature>
<name>A0A0D3AG14_BRAOL</name>